<evidence type="ECO:0000313" key="3">
    <source>
        <dbReference type="Proteomes" id="UP000229631"/>
    </source>
</evidence>
<comment type="caution">
    <text evidence="2">The sequence shown here is derived from an EMBL/GenBank/DDBJ whole genome shotgun (WGS) entry which is preliminary data.</text>
</comment>
<evidence type="ECO:0000313" key="2">
    <source>
        <dbReference type="EMBL" id="PIV00713.1"/>
    </source>
</evidence>
<gene>
    <name evidence="2" type="ORF">COS54_02420</name>
</gene>
<feature type="compositionally biased region" description="Basic and acidic residues" evidence="1">
    <location>
        <begin position="12"/>
        <end position="24"/>
    </location>
</feature>
<dbReference type="AlphaFoldDB" id="A0A2M7BC75"/>
<dbReference type="EMBL" id="PEVC01000044">
    <property type="protein sequence ID" value="PIV00713.1"/>
    <property type="molecule type" value="Genomic_DNA"/>
</dbReference>
<name>A0A2M7BC75_9BACT</name>
<feature type="region of interest" description="Disordered" evidence="1">
    <location>
        <begin position="1"/>
        <end position="24"/>
    </location>
</feature>
<proteinExistence type="predicted"/>
<accession>A0A2M7BC75</accession>
<dbReference type="Proteomes" id="UP000229631">
    <property type="component" value="Unassembled WGS sequence"/>
</dbReference>
<sequence>MGESIDFTPKFPRKESEGPWSHDGEVIQSRIDPKTRDLEIAVQTQKGNIAVCYVLSIPSPDYTPSRTDSKTESDNEVTNFREVFKLGRKVHLERYDKNDPHTIFSLPEEGKPKTEWDAYEFPSKSVRGTSPGRRKD</sequence>
<evidence type="ECO:0000256" key="1">
    <source>
        <dbReference type="SAM" id="MobiDB-lite"/>
    </source>
</evidence>
<reference evidence="3" key="1">
    <citation type="submission" date="2017-09" db="EMBL/GenBank/DDBJ databases">
        <title>Depth-based differentiation of microbial function through sediment-hosted aquifers and enrichment of novel symbionts in the deep terrestrial subsurface.</title>
        <authorList>
            <person name="Probst A.J."/>
            <person name="Ladd B."/>
            <person name="Jarett J.K."/>
            <person name="Geller-Mcgrath D.E."/>
            <person name="Sieber C.M.K."/>
            <person name="Emerson J.B."/>
            <person name="Anantharaman K."/>
            <person name="Thomas B.C."/>
            <person name="Malmstrom R."/>
            <person name="Stieglmeier M."/>
            <person name="Klingl A."/>
            <person name="Woyke T."/>
            <person name="Ryan C.M."/>
            <person name="Banfield J.F."/>
        </authorList>
    </citation>
    <scope>NUCLEOTIDE SEQUENCE [LARGE SCALE GENOMIC DNA]</scope>
</reference>
<feature type="region of interest" description="Disordered" evidence="1">
    <location>
        <begin position="114"/>
        <end position="136"/>
    </location>
</feature>
<organism evidence="2 3">
    <name type="scientific">Candidatus Shapirobacteria bacterium CG03_land_8_20_14_0_80_39_12</name>
    <dbReference type="NCBI Taxonomy" id="1974879"/>
    <lineage>
        <taxon>Bacteria</taxon>
        <taxon>Candidatus Shapironibacteriota</taxon>
    </lineage>
</organism>
<protein>
    <submittedName>
        <fullName evidence="2">Uncharacterized protein</fullName>
    </submittedName>
</protein>